<dbReference type="GO" id="GO:0005886">
    <property type="term" value="C:plasma membrane"/>
    <property type="evidence" value="ECO:0007669"/>
    <property type="project" value="UniProtKB-SubCell"/>
</dbReference>
<name>A0A2G6KIN9_9BACT</name>
<evidence type="ECO:0000313" key="8">
    <source>
        <dbReference type="Proteomes" id="UP000230821"/>
    </source>
</evidence>
<evidence type="ECO:0000256" key="4">
    <source>
        <dbReference type="ARBA" id="ARBA00022989"/>
    </source>
</evidence>
<evidence type="ECO:0000313" key="7">
    <source>
        <dbReference type="EMBL" id="PIE35533.1"/>
    </source>
</evidence>
<reference evidence="7 8" key="1">
    <citation type="submission" date="2017-10" db="EMBL/GenBank/DDBJ databases">
        <title>Novel microbial diversity and functional potential in the marine mammal oral microbiome.</title>
        <authorList>
            <person name="Dudek N.K."/>
            <person name="Sun C.L."/>
            <person name="Burstein D."/>
            <person name="Kantor R.S."/>
            <person name="Aliaga Goltsman D.S."/>
            <person name="Bik E.M."/>
            <person name="Thomas B.C."/>
            <person name="Banfield J.F."/>
            <person name="Relman D.A."/>
        </authorList>
    </citation>
    <scope>NUCLEOTIDE SEQUENCE [LARGE SCALE GENOMIC DNA]</scope>
    <source>
        <strain evidence="7">DOLJORAL78_47_16</strain>
    </source>
</reference>
<sequence length="360" mass="38271">MDTQVQNLNQDVWRNVLVRIGRNWALLFLCLEIIYFSIAGTGYFSLLNLQNILVASTTVMLLGIGETFVIITGGIDLSVGFVMGFTGVICAKIMVTLQGAGISQVVSIPVAIVIALALGLIPGLVNGLLIAKLKVPPFIATFGMYGIAYGVAEIISGNVPVHNLPPAVGFIGNGYFLYHLPGKLSFFHIPSDWTQEELTQVTGIIPNVFVISILVILVFAFILSKTQFGQHTYAIGGNAEASERAGINVSRHLIKVYMISSFFASVAGIIYVLKFVTGRADAGSARMLDAVSAVVIGGASLYGGTGTIIGTVIGALIIGCLEIGLVNLAIPSFNLYIAVGCILIFAVLIDQFFPELTHKE</sequence>
<dbReference type="Proteomes" id="UP000230821">
    <property type="component" value="Unassembled WGS sequence"/>
</dbReference>
<keyword evidence="2" id="KW-1003">Cell membrane</keyword>
<feature type="transmembrane region" description="Helical" evidence="6">
    <location>
        <begin position="293"/>
        <end position="321"/>
    </location>
</feature>
<dbReference type="GO" id="GO:0022857">
    <property type="term" value="F:transmembrane transporter activity"/>
    <property type="evidence" value="ECO:0007669"/>
    <property type="project" value="InterPro"/>
</dbReference>
<evidence type="ECO:0000256" key="3">
    <source>
        <dbReference type="ARBA" id="ARBA00022692"/>
    </source>
</evidence>
<evidence type="ECO:0000256" key="5">
    <source>
        <dbReference type="ARBA" id="ARBA00023136"/>
    </source>
</evidence>
<feature type="transmembrane region" description="Helical" evidence="6">
    <location>
        <begin position="254"/>
        <end position="273"/>
    </location>
</feature>
<proteinExistence type="predicted"/>
<feature type="transmembrane region" description="Helical" evidence="6">
    <location>
        <begin position="79"/>
        <end position="100"/>
    </location>
</feature>
<feature type="transmembrane region" description="Helical" evidence="6">
    <location>
        <begin position="52"/>
        <end position="72"/>
    </location>
</feature>
<evidence type="ECO:0008006" key="9">
    <source>
        <dbReference type="Google" id="ProtNLM"/>
    </source>
</evidence>
<keyword evidence="3 6" id="KW-0812">Transmembrane</keyword>
<dbReference type="EMBL" id="PDSK01000040">
    <property type="protein sequence ID" value="PIE35533.1"/>
    <property type="molecule type" value="Genomic_DNA"/>
</dbReference>
<dbReference type="CDD" id="cd06579">
    <property type="entry name" value="TM_PBP1_transp_AraH_like"/>
    <property type="match status" value="1"/>
</dbReference>
<evidence type="ECO:0000256" key="6">
    <source>
        <dbReference type="SAM" id="Phobius"/>
    </source>
</evidence>
<feature type="transmembrane region" description="Helical" evidence="6">
    <location>
        <begin position="138"/>
        <end position="156"/>
    </location>
</feature>
<comment type="subcellular location">
    <subcellularLocation>
        <location evidence="1">Cell membrane</location>
        <topology evidence="1">Multi-pass membrane protein</topology>
    </subcellularLocation>
</comment>
<dbReference type="Pfam" id="PF02653">
    <property type="entry name" value="BPD_transp_2"/>
    <property type="match status" value="1"/>
</dbReference>
<evidence type="ECO:0000256" key="2">
    <source>
        <dbReference type="ARBA" id="ARBA00022475"/>
    </source>
</evidence>
<feature type="transmembrane region" description="Helical" evidence="6">
    <location>
        <begin position="204"/>
        <end position="223"/>
    </location>
</feature>
<comment type="caution">
    <text evidence="7">The sequence shown here is derived from an EMBL/GenBank/DDBJ whole genome shotgun (WGS) entry which is preliminary data.</text>
</comment>
<gene>
    <name evidence="7" type="ORF">CSA56_03765</name>
</gene>
<dbReference type="PANTHER" id="PTHR32196">
    <property type="entry name" value="ABC TRANSPORTER PERMEASE PROTEIN YPHD-RELATED-RELATED"/>
    <property type="match status" value="1"/>
</dbReference>
<accession>A0A2G6KIN9</accession>
<feature type="transmembrane region" description="Helical" evidence="6">
    <location>
        <begin position="333"/>
        <end position="353"/>
    </location>
</feature>
<keyword evidence="5 6" id="KW-0472">Membrane</keyword>
<keyword evidence="4 6" id="KW-1133">Transmembrane helix</keyword>
<dbReference type="InterPro" id="IPR001851">
    <property type="entry name" value="ABC_transp_permease"/>
</dbReference>
<protein>
    <recommendedName>
        <fullName evidence="9">ABC transporter permease</fullName>
    </recommendedName>
</protein>
<feature type="transmembrane region" description="Helical" evidence="6">
    <location>
        <begin position="106"/>
        <end position="131"/>
    </location>
</feature>
<organism evidence="7 8">
    <name type="scientific">candidate division KSB3 bacterium</name>
    <dbReference type="NCBI Taxonomy" id="2044937"/>
    <lineage>
        <taxon>Bacteria</taxon>
        <taxon>candidate division KSB3</taxon>
    </lineage>
</organism>
<dbReference type="AlphaFoldDB" id="A0A2G6KIN9"/>
<feature type="transmembrane region" description="Helical" evidence="6">
    <location>
        <begin position="24"/>
        <end position="46"/>
    </location>
</feature>
<evidence type="ECO:0000256" key="1">
    <source>
        <dbReference type="ARBA" id="ARBA00004651"/>
    </source>
</evidence>